<dbReference type="PANTHER" id="PTHR41795:SF1">
    <property type="entry name" value="EXOPOLYSACCHARIDE SYNTHESIS PROTEIN"/>
    <property type="match status" value="1"/>
</dbReference>
<proteinExistence type="predicted"/>
<organism evidence="3 4">
    <name type="scientific">Opitutus terrae (strain DSM 11246 / JCM 15787 / PB90-1)</name>
    <dbReference type="NCBI Taxonomy" id="452637"/>
    <lineage>
        <taxon>Bacteria</taxon>
        <taxon>Pseudomonadati</taxon>
        <taxon>Verrucomicrobiota</taxon>
        <taxon>Opitutia</taxon>
        <taxon>Opitutales</taxon>
        <taxon>Opitutaceae</taxon>
        <taxon>Opitutus</taxon>
    </lineage>
</organism>
<gene>
    <name evidence="3" type="ordered locus">Oter_0863</name>
</gene>
<dbReference type="RefSeq" id="WP_012373689.1">
    <property type="nucleotide sequence ID" value="NC_010571.1"/>
</dbReference>
<dbReference type="PANTHER" id="PTHR41795">
    <property type="entry name" value="EXOPOLYSACCHARIDE SYNTHESIS PROTEIN"/>
    <property type="match status" value="1"/>
</dbReference>
<dbReference type="PIRSF" id="PIRSF033239">
    <property type="entry name" value="ExoD"/>
    <property type="match status" value="1"/>
</dbReference>
<feature type="transmembrane region" description="Helical" evidence="2">
    <location>
        <begin position="175"/>
        <end position="192"/>
    </location>
</feature>
<evidence type="ECO:0000313" key="3">
    <source>
        <dbReference type="EMBL" id="ACB74151.1"/>
    </source>
</evidence>
<dbReference type="AlphaFoldDB" id="B1ZWM4"/>
<feature type="region of interest" description="Disordered" evidence="1">
    <location>
        <begin position="1"/>
        <end position="22"/>
    </location>
</feature>
<keyword evidence="4" id="KW-1185">Reference proteome</keyword>
<keyword evidence="2" id="KW-1133">Transmembrane helix</keyword>
<dbReference type="HOGENOM" id="CLU_093444_0_1_0"/>
<dbReference type="InterPro" id="IPR010331">
    <property type="entry name" value="ExoD"/>
</dbReference>
<evidence type="ECO:0000256" key="1">
    <source>
        <dbReference type="SAM" id="MobiDB-lite"/>
    </source>
</evidence>
<sequence>MATNAAPEPAGSSHRPPGLSAQALVVQPGPPRKLSEDLTVLLREFEVETVTLREVMAVMHGRGYLLLVILLALPFATPIPLPGLSTPFGSIIALLGTRLALGKKPWLPAKLLDVRLAPRLFAKVFAAARAILRGFEYFLRPRLPAFTATAIAQQLHAVSILFAALLLLLPLPLPFSNTLPAFSILFLAAGLVERDGVFLLAGHIALVLALAYIILAGIAGVEGVEAIWHWLRG</sequence>
<dbReference type="Pfam" id="PF06055">
    <property type="entry name" value="ExoD"/>
    <property type="match status" value="1"/>
</dbReference>
<accession>B1ZWM4</accession>
<dbReference type="KEGG" id="ote:Oter_0863"/>
<feature type="transmembrane region" description="Helical" evidence="2">
    <location>
        <begin position="63"/>
        <end position="96"/>
    </location>
</feature>
<dbReference type="Proteomes" id="UP000007013">
    <property type="component" value="Chromosome"/>
</dbReference>
<dbReference type="OrthoDB" id="193452at2"/>
<feature type="transmembrane region" description="Helical" evidence="2">
    <location>
        <begin position="199"/>
        <end position="221"/>
    </location>
</feature>
<keyword evidence="2" id="KW-0472">Membrane</keyword>
<evidence type="ECO:0000313" key="4">
    <source>
        <dbReference type="Proteomes" id="UP000007013"/>
    </source>
</evidence>
<protein>
    <submittedName>
        <fullName evidence="3">Exopolysaccharide synthesis ExoD</fullName>
    </submittedName>
</protein>
<keyword evidence="2" id="KW-0812">Transmembrane</keyword>
<dbReference type="eggNOG" id="COG3932">
    <property type="taxonomic scope" value="Bacteria"/>
</dbReference>
<dbReference type="EMBL" id="CP001032">
    <property type="protein sequence ID" value="ACB74151.1"/>
    <property type="molecule type" value="Genomic_DNA"/>
</dbReference>
<dbReference type="STRING" id="452637.Oter_0863"/>
<evidence type="ECO:0000256" key="2">
    <source>
        <dbReference type="SAM" id="Phobius"/>
    </source>
</evidence>
<name>B1ZWM4_OPITP</name>
<reference evidence="3 4" key="1">
    <citation type="journal article" date="2011" name="J. Bacteriol.">
        <title>Genome sequence of the verrucomicrobium Opitutus terrae PB90-1, an abundant inhabitant of rice paddy soil ecosystems.</title>
        <authorList>
            <person name="van Passel M.W."/>
            <person name="Kant R."/>
            <person name="Palva A."/>
            <person name="Copeland A."/>
            <person name="Lucas S."/>
            <person name="Lapidus A."/>
            <person name="Glavina del Rio T."/>
            <person name="Pitluck S."/>
            <person name="Goltsman E."/>
            <person name="Clum A."/>
            <person name="Sun H."/>
            <person name="Schmutz J."/>
            <person name="Larimer F.W."/>
            <person name="Land M.L."/>
            <person name="Hauser L."/>
            <person name="Kyrpides N."/>
            <person name="Mikhailova N."/>
            <person name="Richardson P.P."/>
            <person name="Janssen P.H."/>
            <person name="de Vos W.M."/>
            <person name="Smidt H."/>
        </authorList>
    </citation>
    <scope>NUCLEOTIDE SEQUENCE [LARGE SCALE GENOMIC DNA]</scope>
    <source>
        <strain evidence="4">DSM 11246 / JCM 15787 / PB90-1</strain>
    </source>
</reference>